<evidence type="ECO:0000313" key="2">
    <source>
        <dbReference type="Proteomes" id="UP001301963"/>
    </source>
</evidence>
<name>A0ABZ0CJ93_9SPIR</name>
<keyword evidence="1" id="KW-0449">Lipoprotein</keyword>
<proteinExistence type="predicted"/>
<accession>A0ABZ0CJ93</accession>
<protein>
    <submittedName>
        <fullName evidence="1">Mlp family lipoprotein</fullName>
    </submittedName>
</protein>
<dbReference type="PROSITE" id="PS51257">
    <property type="entry name" value="PROKAR_LIPOPROTEIN"/>
    <property type="match status" value="1"/>
</dbReference>
<dbReference type="Proteomes" id="UP001301963">
    <property type="component" value="Plasmid lp54"/>
</dbReference>
<sequence>MKRINILKISVLLTLLIILVFSCKHYGVKQFEEEINDSAGAKNSNASKNSETVKAVIAKSWPSLNPEEAKKLQASTRFLGEAITANGREGDERAEYEKSYREFFEWLSKDIDKQKEFLKLFDNVYGIAVKAAERKKTISHEKKELGLDEYIVFRIKESTGEALSLFFQKVADAFGTDDYYRRKDRENEEVNNQKPEKSNEEIFKVIKKLFTESEDNKELKDLKTYADAK</sequence>
<gene>
    <name evidence="1" type="ORF">QIA44_04760</name>
</gene>
<dbReference type="RefSeq" id="WP_316384072.1">
    <property type="nucleotide sequence ID" value="NZ_CP132471.1"/>
</dbReference>
<keyword evidence="1" id="KW-0614">Plasmid</keyword>
<geneLocation type="plasmid" evidence="1 2">
    <name>lp54</name>
</geneLocation>
<reference evidence="1" key="1">
    <citation type="submission" date="2023-07" db="EMBL/GenBank/DDBJ databases">
        <title>Genome sequencing of multiple Borrelia sensu lato isolates.</title>
        <authorList>
            <person name="Mongodin E.F."/>
            <person name="Rudenko N."/>
            <person name="Fraser C.M."/>
            <person name="Schutzer S."/>
            <person name="Luft B."/>
            <person name="Morgan R."/>
            <person name="Chastens S."/>
            <person name="Qiu W."/>
        </authorList>
    </citation>
    <scope>NUCLEOTIDE SEQUENCE [LARGE SCALE GENOMIC DNA]</scope>
    <source>
        <strain evidence="1">PotiB3</strain>
    </source>
</reference>
<evidence type="ECO:0000313" key="1">
    <source>
        <dbReference type="EMBL" id="WNY69143.1"/>
    </source>
</evidence>
<keyword evidence="2" id="KW-1185">Reference proteome</keyword>
<dbReference type="EMBL" id="CP132471">
    <property type="protein sequence ID" value="WNY69143.1"/>
    <property type="molecule type" value="Genomic_DNA"/>
</dbReference>
<organism evidence="1 2">
    <name type="scientific">Borreliella lusitaniae</name>
    <dbReference type="NCBI Taxonomy" id="100177"/>
    <lineage>
        <taxon>Bacteria</taxon>
        <taxon>Pseudomonadati</taxon>
        <taxon>Spirochaetota</taxon>
        <taxon>Spirochaetia</taxon>
        <taxon>Spirochaetales</taxon>
        <taxon>Borreliaceae</taxon>
        <taxon>Borreliella</taxon>
    </lineage>
</organism>